<dbReference type="OrthoDB" id="9810452at2"/>
<sequence length="145" mass="17305">MSGILNKYGESINLTYNYVYRMLTHLKNIRDNFNAIENPDDITKEVYRDSIIKKYEMLEDLTWKLLSKIFKDSGLEINNPKGCYRQAFKDGWIDNIDIWNDILLLRNTTAHIYNEQEYEEIKNRIIEEYIIAIEKLLLNISSEVM</sequence>
<dbReference type="InterPro" id="IPR010235">
    <property type="entry name" value="HepT"/>
</dbReference>
<evidence type="ECO:0000313" key="4">
    <source>
        <dbReference type="Proteomes" id="UP000476820"/>
    </source>
</evidence>
<dbReference type="EMBL" id="SWOV01000052">
    <property type="protein sequence ID" value="NFF89127.1"/>
    <property type="molecule type" value="Genomic_DNA"/>
</dbReference>
<dbReference type="AlphaFoldDB" id="A0A0M1LIJ0"/>
<reference evidence="3 4" key="1">
    <citation type="submission" date="2019-04" db="EMBL/GenBank/DDBJ databases">
        <title>Genome sequencing of Clostridium botulinum Groups I-IV and Clostridium butyricum.</title>
        <authorList>
            <person name="Brunt J."/>
            <person name="Van Vliet A.H.M."/>
            <person name="Stringer S.C."/>
            <person name="Carter A.T."/>
            <person name="Peck M.W."/>
        </authorList>
    </citation>
    <scope>NUCLEOTIDE SEQUENCE [LARGE SCALE GENOMIC DNA]</scope>
    <source>
        <strain evidence="1 4">1605</strain>
        <strain evidence="2 3">CB-K-33E</strain>
    </source>
</reference>
<protein>
    <submittedName>
        <fullName evidence="1">Nucleotidyltransferase</fullName>
    </submittedName>
</protein>
<name>A0A0M1LIJ0_CLOBO</name>
<dbReference type="Proteomes" id="UP000476820">
    <property type="component" value="Unassembled WGS sequence"/>
</dbReference>
<dbReference type="RefSeq" id="WP_053341944.1">
    <property type="nucleotide sequence ID" value="NZ_LFPA01000053.1"/>
</dbReference>
<dbReference type="Gene3D" id="1.20.120.330">
    <property type="entry name" value="Nucleotidyltransferases domain 2"/>
    <property type="match status" value="1"/>
</dbReference>
<evidence type="ECO:0000313" key="3">
    <source>
        <dbReference type="Proteomes" id="UP000473681"/>
    </source>
</evidence>
<evidence type="ECO:0000313" key="2">
    <source>
        <dbReference type="EMBL" id="NFN33792.1"/>
    </source>
</evidence>
<evidence type="ECO:0000313" key="1">
    <source>
        <dbReference type="EMBL" id="NFF89127.1"/>
    </source>
</evidence>
<accession>A0A0M1LIJ0</accession>
<dbReference type="NCBIfam" id="TIGR01987">
    <property type="entry name" value="HI0074"/>
    <property type="match status" value="1"/>
</dbReference>
<dbReference type="SUPFAM" id="SSF81593">
    <property type="entry name" value="Nucleotidyltransferase substrate binding subunit/domain"/>
    <property type="match status" value="1"/>
</dbReference>
<comment type="caution">
    <text evidence="1">The sequence shown here is derived from an EMBL/GenBank/DDBJ whole genome shotgun (WGS) entry which is preliminary data.</text>
</comment>
<proteinExistence type="predicted"/>
<keyword evidence="1" id="KW-0808">Transferase</keyword>
<dbReference type="Pfam" id="PF08780">
    <property type="entry name" value="NTase_sub_bind"/>
    <property type="match status" value="1"/>
</dbReference>
<dbReference type="Proteomes" id="UP000473681">
    <property type="component" value="Unassembled WGS sequence"/>
</dbReference>
<gene>
    <name evidence="1" type="ORF">FC774_14830</name>
    <name evidence="2" type="ORF">FDB51_01335</name>
</gene>
<dbReference type="GO" id="GO:0016740">
    <property type="term" value="F:transferase activity"/>
    <property type="evidence" value="ECO:0007669"/>
    <property type="project" value="UniProtKB-KW"/>
</dbReference>
<dbReference type="EMBL" id="SWVK01000001">
    <property type="protein sequence ID" value="NFN33792.1"/>
    <property type="molecule type" value="Genomic_DNA"/>
</dbReference>
<organism evidence="1 4">
    <name type="scientific">Clostridium botulinum</name>
    <dbReference type="NCBI Taxonomy" id="1491"/>
    <lineage>
        <taxon>Bacteria</taxon>
        <taxon>Bacillati</taxon>
        <taxon>Bacillota</taxon>
        <taxon>Clostridia</taxon>
        <taxon>Eubacteriales</taxon>
        <taxon>Clostridiaceae</taxon>
        <taxon>Clostridium</taxon>
    </lineage>
</organism>